<name>A0A1H9RM33_9EURY</name>
<dbReference type="SMART" id="SM00089">
    <property type="entry name" value="PKD"/>
    <property type="match status" value="3"/>
</dbReference>
<evidence type="ECO:0000259" key="2">
    <source>
        <dbReference type="SMART" id="SM00089"/>
    </source>
</evidence>
<dbReference type="SUPFAM" id="SSF49299">
    <property type="entry name" value="PKD domain"/>
    <property type="match status" value="1"/>
</dbReference>
<organism evidence="3 4">
    <name type="scientific">Natrinema salaciae</name>
    <dbReference type="NCBI Taxonomy" id="1186196"/>
    <lineage>
        <taxon>Archaea</taxon>
        <taxon>Methanobacteriati</taxon>
        <taxon>Methanobacteriota</taxon>
        <taxon>Stenosarchaea group</taxon>
        <taxon>Halobacteria</taxon>
        <taxon>Halobacteriales</taxon>
        <taxon>Natrialbaceae</taxon>
        <taxon>Natrinema</taxon>
    </lineage>
</organism>
<sequence length="321" mass="35061">MSEDNRDGNIAREQLTTRRGALATFGTAAGVLLGTSGTASAASSDVTIAVDPTQPVVGEAVSFICTRAFAEYEWVIVGPTGFEQYTGQTASTTFEEAGEYTAHLTIKRSDGESTYVSKSGQVLDSRDTTPTAEIDFSPQDPVYNPIEFDASGSTTPTGEIESYDWYWRNIDANPDWDVFDGEPSLSGETVEESFSEQTTFKVGLEVTNTAGNTDRDTVEFTPQKNPDAPTPVINIYPDEITPKNPVTLDASESTTPVGSIESYDWFINKYDDSGGKTEELQRSGEVVEEHWETDVLHTVTLRVENSEGVSYQANDSFRPEE</sequence>
<evidence type="ECO:0000256" key="1">
    <source>
        <dbReference type="SAM" id="MobiDB-lite"/>
    </source>
</evidence>
<dbReference type="STRING" id="1186196.SAMN04489841_4438"/>
<dbReference type="EMBL" id="FOFD01000007">
    <property type="protein sequence ID" value="SER73143.1"/>
    <property type="molecule type" value="Genomic_DNA"/>
</dbReference>
<accession>A0A1H9RM33</accession>
<reference evidence="4" key="1">
    <citation type="submission" date="2016-10" db="EMBL/GenBank/DDBJ databases">
        <authorList>
            <person name="Varghese N."/>
            <person name="Submissions S."/>
        </authorList>
    </citation>
    <scope>NUCLEOTIDE SEQUENCE [LARGE SCALE GENOMIC DNA]</scope>
    <source>
        <strain evidence="4">DSM 25055</strain>
    </source>
</reference>
<protein>
    <recommendedName>
        <fullName evidence="2">PKD/Chitinase domain-containing protein</fullName>
    </recommendedName>
</protein>
<dbReference type="InterPro" id="IPR035986">
    <property type="entry name" value="PKD_dom_sf"/>
</dbReference>
<evidence type="ECO:0000313" key="4">
    <source>
        <dbReference type="Proteomes" id="UP000199114"/>
    </source>
</evidence>
<keyword evidence="4" id="KW-1185">Reference proteome</keyword>
<feature type="domain" description="PKD/Chitinase" evidence="2">
    <location>
        <begin position="133"/>
        <end position="225"/>
    </location>
</feature>
<dbReference type="InterPro" id="IPR000601">
    <property type="entry name" value="PKD_dom"/>
</dbReference>
<dbReference type="AlphaFoldDB" id="A0A1H9RM33"/>
<feature type="domain" description="PKD/Chitinase" evidence="2">
    <location>
        <begin position="230"/>
        <end position="316"/>
    </location>
</feature>
<gene>
    <name evidence="3" type="ORF">SAMN04489841_4438</name>
</gene>
<proteinExistence type="predicted"/>
<dbReference type="Gene3D" id="2.60.40.10">
    <property type="entry name" value="Immunoglobulins"/>
    <property type="match status" value="3"/>
</dbReference>
<feature type="region of interest" description="Disordered" evidence="1">
    <location>
        <begin position="118"/>
        <end position="155"/>
    </location>
</feature>
<feature type="domain" description="PKD/Chitinase" evidence="2">
    <location>
        <begin position="45"/>
        <end position="125"/>
    </location>
</feature>
<evidence type="ECO:0000313" key="3">
    <source>
        <dbReference type="EMBL" id="SER73143.1"/>
    </source>
</evidence>
<dbReference type="Proteomes" id="UP000199114">
    <property type="component" value="Unassembled WGS sequence"/>
</dbReference>
<dbReference type="InterPro" id="IPR013783">
    <property type="entry name" value="Ig-like_fold"/>
</dbReference>
<dbReference type="InterPro" id="IPR022409">
    <property type="entry name" value="PKD/Chitinase_dom"/>
</dbReference>
<dbReference type="Pfam" id="PF18911">
    <property type="entry name" value="PKD_4"/>
    <property type="match status" value="1"/>
</dbReference>